<name>A0A023B723_GRENI</name>
<dbReference type="InterPro" id="IPR013078">
    <property type="entry name" value="His_Pase_superF_clade-1"/>
</dbReference>
<dbReference type="GO" id="GO:0016791">
    <property type="term" value="F:phosphatase activity"/>
    <property type="evidence" value="ECO:0007669"/>
    <property type="project" value="TreeGrafter"/>
</dbReference>
<feature type="binding site" evidence="1">
    <location>
        <begin position="96"/>
        <end position="103"/>
    </location>
    <ligand>
        <name>substrate</name>
    </ligand>
</feature>
<reference evidence="2" key="1">
    <citation type="submission" date="2013-12" db="EMBL/GenBank/DDBJ databases">
        <authorList>
            <person name="Omoto C.K."/>
            <person name="Sibley D."/>
            <person name="Venepally P."/>
            <person name="Hadjithomas M."/>
            <person name="Karamycheva S."/>
            <person name="Brunk B."/>
            <person name="Roos D."/>
            <person name="Caler E."/>
            <person name="Lorenzi H."/>
        </authorList>
    </citation>
    <scope>NUCLEOTIDE SEQUENCE</scope>
</reference>
<dbReference type="VEuPathDB" id="CryptoDB:GNI_073320"/>
<feature type="binding site" evidence="1">
    <location>
        <position position="154"/>
    </location>
    <ligand>
        <name>substrate</name>
    </ligand>
</feature>
<dbReference type="GeneID" id="22912687"/>
<dbReference type="RefSeq" id="XP_011130402.1">
    <property type="nucleotide sequence ID" value="XM_011132100.1"/>
</dbReference>
<dbReference type="Pfam" id="PF00300">
    <property type="entry name" value="His_Phos_1"/>
    <property type="match status" value="1"/>
</dbReference>
<keyword evidence="3" id="KW-1185">Reference proteome</keyword>
<dbReference type="CDD" id="cd07067">
    <property type="entry name" value="HP_PGM_like"/>
    <property type="match status" value="1"/>
</dbReference>
<dbReference type="Proteomes" id="UP000019763">
    <property type="component" value="Unassembled WGS sequence"/>
</dbReference>
<gene>
    <name evidence="2" type="ORF">GNI_073320</name>
</gene>
<dbReference type="InterPro" id="IPR029033">
    <property type="entry name" value="His_PPase_superfam"/>
</dbReference>
<dbReference type="EMBL" id="AFNH02000549">
    <property type="protein sequence ID" value="EZG66965.1"/>
    <property type="molecule type" value="Genomic_DNA"/>
</dbReference>
<dbReference type="Gene3D" id="3.40.50.1240">
    <property type="entry name" value="Phosphoglycerate mutase-like"/>
    <property type="match status" value="1"/>
</dbReference>
<comment type="caution">
    <text evidence="2">The sequence shown here is derived from an EMBL/GenBank/DDBJ whole genome shotgun (WGS) entry which is preliminary data.</text>
</comment>
<accession>A0A023B723</accession>
<dbReference type="OrthoDB" id="354304at2759"/>
<proteinExistence type="predicted"/>
<dbReference type="OMA" id="DSICHLF"/>
<dbReference type="SMART" id="SM00855">
    <property type="entry name" value="PGAM"/>
    <property type="match status" value="1"/>
</dbReference>
<evidence type="ECO:0000313" key="2">
    <source>
        <dbReference type="EMBL" id="EZG66965.1"/>
    </source>
</evidence>
<dbReference type="eggNOG" id="ENOG502S0JJ">
    <property type="taxonomic scope" value="Eukaryota"/>
</dbReference>
<dbReference type="PANTHER" id="PTHR48100">
    <property type="entry name" value="BROAD-SPECIFICITY PHOSPHATASE YOR283W-RELATED"/>
    <property type="match status" value="1"/>
</dbReference>
<dbReference type="AlphaFoldDB" id="A0A023B723"/>
<dbReference type="SUPFAM" id="SSF53254">
    <property type="entry name" value="Phosphoglycerate mutase-like"/>
    <property type="match status" value="1"/>
</dbReference>
<evidence type="ECO:0000256" key="1">
    <source>
        <dbReference type="PIRSR" id="PIRSR613078-2"/>
    </source>
</evidence>
<protein>
    <submittedName>
        <fullName evidence="2">Histidine phosphatase domain protein</fullName>
    </submittedName>
</protein>
<sequence>MTSVEDTSIKQWKSSRKTPEMAEAVKSVYAEIAESMPLQKKKFEEGVLSKMTEDEKKGIEESLNRLGLTFDFTLCHVRYLPDFKPIELDFTVCYVRHGKTEGNTEPRIFQGYCDYWENQLNATGKKQAEEAAKKMESTLTTFKPDLILCSPLGRAIETGAAFFNKHPEIPTRVHYGAREQQFGNWDNVQVQHLPKDDICHLFYLEQNALVKAPQPHVLFDGTIRQEYDSENFVDLLLREAEFLRSVNNEAEVKKAKTKGRLANVLIYGHSMAGAAISTLLGHGKTFNEQGSIGFDGKYIMPNATPTMLPAQTPEVNRK</sequence>
<organism evidence="2 3">
    <name type="scientific">Gregarina niphandrodes</name>
    <name type="common">Septate eugregarine</name>
    <dbReference type="NCBI Taxonomy" id="110365"/>
    <lineage>
        <taxon>Eukaryota</taxon>
        <taxon>Sar</taxon>
        <taxon>Alveolata</taxon>
        <taxon>Apicomplexa</taxon>
        <taxon>Conoidasida</taxon>
        <taxon>Gregarinasina</taxon>
        <taxon>Eugregarinorida</taxon>
        <taxon>Gregarinidae</taxon>
        <taxon>Gregarina</taxon>
    </lineage>
</organism>
<dbReference type="InterPro" id="IPR050275">
    <property type="entry name" value="PGM_Phosphatase"/>
</dbReference>
<evidence type="ECO:0000313" key="3">
    <source>
        <dbReference type="Proteomes" id="UP000019763"/>
    </source>
</evidence>